<protein>
    <recommendedName>
        <fullName evidence="6">Dynein light chain</fullName>
    </recommendedName>
</protein>
<dbReference type="InterPro" id="IPR038586">
    <property type="entry name" value="Tctex-1-like_sf"/>
</dbReference>
<evidence type="ECO:0000256" key="3">
    <source>
        <dbReference type="SAM" id="MobiDB-lite"/>
    </source>
</evidence>
<evidence type="ECO:0000313" key="4">
    <source>
        <dbReference type="EnsemblMetazoa" id="ENSAATROPP005878"/>
    </source>
</evidence>
<evidence type="ECO:0008006" key="6">
    <source>
        <dbReference type="Google" id="ProtNLM"/>
    </source>
</evidence>
<dbReference type="Pfam" id="PF03645">
    <property type="entry name" value="Tctex-1"/>
    <property type="match status" value="1"/>
</dbReference>
<feature type="compositionally biased region" description="Basic and acidic residues" evidence="3">
    <location>
        <begin position="25"/>
        <end position="37"/>
    </location>
</feature>
<dbReference type="PANTHER" id="PTHR21255:SF69">
    <property type="entry name" value="AT23443P"/>
    <property type="match status" value="1"/>
</dbReference>
<sequence length="203" mass="23855">MTSTKEEKGKRSKKIGFVESEEDTREGGARKSSEKTYRKSTYPRESMAAVARKSSMLILSRLMGPPMTSSRGNRSLYDRTSMYVAPRFQNSYRLESKHPFHRETMHTMMNYFLKSYLDDYKYLAKRAKRLAENLSEELKNQFKLCRFDRYRFVALVTVGDKRSQDFRGVSRALWDPEKDDFLSVTYEAPAFFVIASVWAVYFE</sequence>
<dbReference type="Gene3D" id="3.30.1140.40">
    <property type="entry name" value="Tctex-1"/>
    <property type="match status" value="1"/>
</dbReference>
<dbReference type="PANTHER" id="PTHR21255">
    <property type="entry name" value="T-COMPLEX-ASSOCIATED-TESTIS-EXPRESSED 1/ DYNEIN LIGHT CHAIN"/>
    <property type="match status" value="1"/>
</dbReference>
<feature type="region of interest" description="Disordered" evidence="3">
    <location>
        <begin position="1"/>
        <end position="46"/>
    </location>
</feature>
<accession>A0AAG5D5H1</accession>
<dbReference type="Proteomes" id="UP000075880">
    <property type="component" value="Unassembled WGS sequence"/>
</dbReference>
<organism evidence="4 5">
    <name type="scientific">Anopheles atroparvus</name>
    <name type="common">European mosquito</name>
    <dbReference type="NCBI Taxonomy" id="41427"/>
    <lineage>
        <taxon>Eukaryota</taxon>
        <taxon>Metazoa</taxon>
        <taxon>Ecdysozoa</taxon>
        <taxon>Arthropoda</taxon>
        <taxon>Hexapoda</taxon>
        <taxon>Insecta</taxon>
        <taxon>Pterygota</taxon>
        <taxon>Neoptera</taxon>
        <taxon>Endopterygota</taxon>
        <taxon>Diptera</taxon>
        <taxon>Nematocera</taxon>
        <taxon>Culicoidea</taxon>
        <taxon>Culicidae</taxon>
        <taxon>Anophelinae</taxon>
        <taxon>Anopheles</taxon>
    </lineage>
</organism>
<keyword evidence="5" id="KW-1185">Reference proteome</keyword>
<dbReference type="GO" id="GO:0005868">
    <property type="term" value="C:cytoplasmic dynein complex"/>
    <property type="evidence" value="ECO:0007669"/>
    <property type="project" value="TreeGrafter"/>
</dbReference>
<comment type="similarity">
    <text evidence="1">Belongs to the dynein light chain Tctex-type family.</text>
</comment>
<dbReference type="CDD" id="cd21451">
    <property type="entry name" value="DLC-like_TCTEX1D"/>
    <property type="match status" value="1"/>
</dbReference>
<evidence type="ECO:0000256" key="1">
    <source>
        <dbReference type="ARBA" id="ARBA00005361"/>
    </source>
</evidence>
<dbReference type="GO" id="GO:0007018">
    <property type="term" value="P:microtubule-based movement"/>
    <property type="evidence" value="ECO:0007669"/>
    <property type="project" value="TreeGrafter"/>
</dbReference>
<evidence type="ECO:0000256" key="2">
    <source>
        <dbReference type="SAM" id="Coils"/>
    </source>
</evidence>
<dbReference type="GO" id="GO:0005737">
    <property type="term" value="C:cytoplasm"/>
    <property type="evidence" value="ECO:0007669"/>
    <property type="project" value="TreeGrafter"/>
</dbReference>
<dbReference type="EnsemblMetazoa" id="ENSAATROPT006502">
    <property type="protein sequence ID" value="ENSAATROPP005878"/>
    <property type="gene ID" value="ENSAATROPG005275"/>
</dbReference>
<reference evidence="4" key="1">
    <citation type="submission" date="2024-04" db="UniProtKB">
        <authorList>
            <consortium name="EnsemblMetazoa"/>
        </authorList>
    </citation>
    <scope>IDENTIFICATION</scope>
    <source>
        <strain evidence="4">EBRO</strain>
    </source>
</reference>
<keyword evidence="2" id="KW-0175">Coiled coil</keyword>
<dbReference type="GO" id="GO:0045505">
    <property type="term" value="F:dynein intermediate chain binding"/>
    <property type="evidence" value="ECO:0007669"/>
    <property type="project" value="TreeGrafter"/>
</dbReference>
<feature type="coiled-coil region" evidence="2">
    <location>
        <begin position="117"/>
        <end position="144"/>
    </location>
</feature>
<name>A0AAG5D5H1_ANOAO</name>
<evidence type="ECO:0000313" key="5">
    <source>
        <dbReference type="Proteomes" id="UP000075880"/>
    </source>
</evidence>
<dbReference type="InterPro" id="IPR005334">
    <property type="entry name" value="Tctex-1-like"/>
</dbReference>
<dbReference type="AlphaFoldDB" id="A0AAG5D5H1"/>
<proteinExistence type="inferred from homology"/>